<dbReference type="EMBL" id="BORQ01000010">
    <property type="protein sequence ID" value="GIO34446.1"/>
    <property type="molecule type" value="Genomic_DNA"/>
</dbReference>
<dbReference type="RefSeq" id="WP_160043959.1">
    <property type="nucleotide sequence ID" value="NZ_BORQ01000010.1"/>
</dbReference>
<protein>
    <submittedName>
        <fullName evidence="1">Uncharacterized protein</fullName>
    </submittedName>
</protein>
<keyword evidence="2" id="KW-1185">Reference proteome</keyword>
<accession>A0A919XK65</accession>
<sequence>MDRLIQANVVGEKRILLSEHKQGKDLLFPNSPDVEVVNVSCVETASFINHLPEGAHIPDIKTVQDQVSVMYVYFPIGNGEAYLTTKEWAEKMICYAPYNWGVEQAYDPDYGVYFKLYPLVEYDLAPREKFYFSISNLVSFGELEKMVYVAVCFANVLMSGGETYSYRPTGLEEVLRGTDFLAYFKKRSTLKILNFDCNRSRVAVGDTVRLEWAVAGDAVKCVLTPGDITVESVGSLEVEIFKDTTFRLYALGANEQISRTAMVYVERPVITKFTSNCPDQKTKYGQPVLLSYEVKDGYGIYLNQGIGRLSGNSISVVPTSATTEYILTCMGPDNLVRERLTITVTDFMEVEQVLYHRTHQKDGSYMYSLKWDVVNCITIQLTTSDGQVRSSGQASGNIQFSDLSETALTVTLHCTGTSGQVVDRVFYTKRINRWEIGS</sequence>
<comment type="caution">
    <text evidence="1">The sequence shown here is derived from an EMBL/GenBank/DDBJ whole genome shotgun (WGS) entry which is preliminary data.</text>
</comment>
<dbReference type="Proteomes" id="UP000679779">
    <property type="component" value="Unassembled WGS sequence"/>
</dbReference>
<name>A0A919XK65_9BACL</name>
<reference evidence="1" key="1">
    <citation type="submission" date="2021-03" db="EMBL/GenBank/DDBJ databases">
        <title>Antimicrobial resistance genes in bacteria isolated from Japanese honey, and their potential for conferring macrolide and lincosamide resistance in the American foulbrood pathogen Paenibacillus larvae.</title>
        <authorList>
            <person name="Okamoto M."/>
            <person name="Kumagai M."/>
            <person name="Kanamori H."/>
            <person name="Takamatsu D."/>
        </authorList>
    </citation>
    <scope>NUCLEOTIDE SEQUENCE</scope>
    <source>
        <strain evidence="1">J2TS6</strain>
    </source>
</reference>
<organism evidence="1 2">
    <name type="scientific">Paenibacillus albilobatus</name>
    <dbReference type="NCBI Taxonomy" id="2716884"/>
    <lineage>
        <taxon>Bacteria</taxon>
        <taxon>Bacillati</taxon>
        <taxon>Bacillota</taxon>
        <taxon>Bacilli</taxon>
        <taxon>Bacillales</taxon>
        <taxon>Paenibacillaceae</taxon>
        <taxon>Paenibacillus</taxon>
    </lineage>
</organism>
<evidence type="ECO:0000313" key="1">
    <source>
        <dbReference type="EMBL" id="GIO34446.1"/>
    </source>
</evidence>
<gene>
    <name evidence="1" type="ORF">J2TS6_55870</name>
</gene>
<dbReference type="AlphaFoldDB" id="A0A919XK65"/>
<evidence type="ECO:0000313" key="2">
    <source>
        <dbReference type="Proteomes" id="UP000679779"/>
    </source>
</evidence>
<proteinExistence type="predicted"/>